<name>A0A9Q0M2D1_BLOTA</name>
<dbReference type="AlphaFoldDB" id="A0A9Q0M2D1"/>
<evidence type="ECO:0000313" key="5">
    <source>
        <dbReference type="Proteomes" id="UP001142055"/>
    </source>
</evidence>
<protein>
    <recommendedName>
        <fullName evidence="3">OCIA domain-containing protein</fullName>
    </recommendedName>
</protein>
<evidence type="ECO:0000256" key="2">
    <source>
        <dbReference type="SAM" id="Phobius"/>
    </source>
</evidence>
<proteinExistence type="predicted"/>
<evidence type="ECO:0000313" key="4">
    <source>
        <dbReference type="EMBL" id="KAJ6217921.1"/>
    </source>
</evidence>
<dbReference type="InterPro" id="IPR009764">
    <property type="entry name" value="OCIA_dom"/>
</dbReference>
<dbReference type="OrthoDB" id="6513616at2759"/>
<feature type="transmembrane region" description="Helical" evidence="2">
    <location>
        <begin position="116"/>
        <end position="134"/>
    </location>
</feature>
<feature type="region of interest" description="Disordered" evidence="1">
    <location>
        <begin position="1"/>
        <end position="28"/>
    </location>
</feature>
<dbReference type="GO" id="GO:0005768">
    <property type="term" value="C:endosome"/>
    <property type="evidence" value="ECO:0007669"/>
    <property type="project" value="TreeGrafter"/>
</dbReference>
<evidence type="ECO:0000256" key="1">
    <source>
        <dbReference type="SAM" id="MobiDB-lite"/>
    </source>
</evidence>
<dbReference type="PANTHER" id="PTHR13336:SF3">
    <property type="entry name" value="OCIA DOMAIN-CONTAINING PROTEIN 1"/>
    <property type="match status" value="1"/>
</dbReference>
<keyword evidence="2" id="KW-0812">Transmembrane</keyword>
<gene>
    <name evidence="4" type="ORF">RDWZM_009078</name>
</gene>
<reference evidence="4" key="1">
    <citation type="submission" date="2022-12" db="EMBL/GenBank/DDBJ databases">
        <title>Genome assemblies of Blomia tropicalis.</title>
        <authorList>
            <person name="Cui Y."/>
        </authorList>
    </citation>
    <scope>NUCLEOTIDE SEQUENCE</scope>
    <source>
        <tissue evidence="4">Adult mites</tissue>
    </source>
</reference>
<organism evidence="4 5">
    <name type="scientific">Blomia tropicalis</name>
    <name type="common">Mite</name>
    <dbReference type="NCBI Taxonomy" id="40697"/>
    <lineage>
        <taxon>Eukaryota</taxon>
        <taxon>Metazoa</taxon>
        <taxon>Ecdysozoa</taxon>
        <taxon>Arthropoda</taxon>
        <taxon>Chelicerata</taxon>
        <taxon>Arachnida</taxon>
        <taxon>Acari</taxon>
        <taxon>Acariformes</taxon>
        <taxon>Sarcoptiformes</taxon>
        <taxon>Astigmata</taxon>
        <taxon>Glycyphagoidea</taxon>
        <taxon>Echimyopodidae</taxon>
        <taxon>Blomia</taxon>
    </lineage>
</organism>
<comment type="caution">
    <text evidence="4">The sequence shown here is derived from an EMBL/GenBank/DDBJ whole genome shotgun (WGS) entry which is preliminary data.</text>
</comment>
<feature type="compositionally biased region" description="Polar residues" evidence="1">
    <location>
        <begin position="175"/>
        <end position="193"/>
    </location>
</feature>
<keyword evidence="5" id="KW-1185">Reference proteome</keyword>
<dbReference type="Pfam" id="PF07051">
    <property type="entry name" value="OCIA"/>
    <property type="match status" value="1"/>
</dbReference>
<feature type="compositionally biased region" description="Low complexity" evidence="1">
    <location>
        <begin position="165"/>
        <end position="174"/>
    </location>
</feature>
<feature type="compositionally biased region" description="Low complexity" evidence="1">
    <location>
        <begin position="1"/>
        <end position="15"/>
    </location>
</feature>
<keyword evidence="2" id="KW-0472">Membrane</keyword>
<evidence type="ECO:0000259" key="3">
    <source>
        <dbReference type="Pfam" id="PF07051"/>
    </source>
</evidence>
<feature type="transmembrane region" description="Helical" evidence="2">
    <location>
        <begin position="85"/>
        <end position="104"/>
    </location>
</feature>
<dbReference type="OMA" id="CARESFI"/>
<keyword evidence="2" id="KW-1133">Transmembrane helix</keyword>
<dbReference type="PANTHER" id="PTHR13336">
    <property type="entry name" value="OVARIAN CARCINOMA IMMUNOREACTIVE ANTIGEN"/>
    <property type="match status" value="1"/>
</dbReference>
<dbReference type="InterPro" id="IPR040187">
    <property type="entry name" value="OCAD1/2"/>
</dbReference>
<sequence>MSYYGNSRNNNNWKNNQHDDQTIDISSGQPPTNEFETEFYRKTPVSSATANVVTKQYNDILERQGIPTITPEDFQILRECGRESLFYRCLPFTAALCTGIVFTARTRQWKPSFYHYLGAVFVGYFTGKISYRGICEERLINSRSNSPFVNAIRKRRGIHVEEFSDPSSSDPRFSNDQSSGFDSSWNTTSQSGKSYGISEFDRDDRPQNSFGLQDDSFVDENNDGSGGQPLNRGGTSYDELRMRNRSAFKNV</sequence>
<dbReference type="EMBL" id="JAPWDV010000003">
    <property type="protein sequence ID" value="KAJ6217921.1"/>
    <property type="molecule type" value="Genomic_DNA"/>
</dbReference>
<accession>A0A9Q0M2D1</accession>
<dbReference type="Proteomes" id="UP001142055">
    <property type="component" value="Chromosome 3"/>
</dbReference>
<feature type="region of interest" description="Disordered" evidence="1">
    <location>
        <begin position="162"/>
        <end position="251"/>
    </location>
</feature>
<feature type="domain" description="OCIA" evidence="3">
    <location>
        <begin position="69"/>
        <end position="141"/>
    </location>
</feature>